<dbReference type="GO" id="GO:0005788">
    <property type="term" value="C:endoplasmic reticulum lumen"/>
    <property type="evidence" value="ECO:0007669"/>
    <property type="project" value="UniProtKB-UniRule"/>
</dbReference>
<dbReference type="GeneID" id="75827965"/>
<keyword evidence="7" id="KW-0472">Membrane</keyword>
<dbReference type="GO" id="GO:0030970">
    <property type="term" value="P:retrograde protein transport, ER to cytosol"/>
    <property type="evidence" value="ECO:0007669"/>
    <property type="project" value="TreeGrafter"/>
</dbReference>
<comment type="similarity">
    <text evidence="2 7">Belongs to the OS-9 family.</text>
</comment>
<evidence type="ECO:0000256" key="4">
    <source>
        <dbReference type="ARBA" id="ARBA00022734"/>
    </source>
</evidence>
<comment type="subcellular location">
    <subcellularLocation>
        <location evidence="1 7">Endoplasmic reticulum membrane</location>
        <topology evidence="1 7">Peripheral membrane protein</topology>
        <orientation evidence="1 7">Lumenal side</orientation>
    </subcellularLocation>
</comment>
<dbReference type="InterPro" id="IPR044865">
    <property type="entry name" value="MRH_dom"/>
</dbReference>
<evidence type="ECO:0000313" key="12">
    <source>
        <dbReference type="Proteomes" id="UP001055219"/>
    </source>
</evidence>
<sequence>MRRRNAALLVASLRLGGAQARSFSVHEDLLAFPQSTDLSHATTEGNSGLPEYDGAGKEFKIMKLSSQEYLCSIPMLQPDAPENQTANELAKAEEARELSRATLSGWELLGDLAQNCLYFGSGWWTYRFCNNVEIVQFHAAATPPLGRAPIRDKSTAEYVLGAVPSLPRSTSSQEQLLDEDDKPVPAEVQIKADQKYLVQKLEGGTVCDLTGRERTIEVQYHCVPGLREPRISWIKEVTICAYLMVVNTPRLCNDVAFLPPKEITANPISCQLIVEKGSPPPLLGEEQTADVDGADGWMPQKEDQNPLKAPGKKQQVVGGVVVGARNILSGGDEQGKPPVQLNTPRNPLGNPFHEEGLIELVAKRASKADGGKVEAMDLDDMETYEIDPQMVEEMRQEVERLAGDLGWRIEIVELPNEDRELRGYVDDDQSDETGSEDEAGKTTADKGDEEGSEEKMKDEL</sequence>
<reference evidence="11" key="1">
    <citation type="journal article" date="2021" name="J Fungi (Basel)">
        <title>Genomic and Metabolomic Analyses of the Marine Fungus Emericellopsis cladophorae: Insights into Saltwater Adaptability Mechanisms and Its Biosynthetic Potential.</title>
        <authorList>
            <person name="Goncalves M.F.M."/>
            <person name="Hilario S."/>
            <person name="Van de Peer Y."/>
            <person name="Esteves A.C."/>
            <person name="Alves A."/>
        </authorList>
    </citation>
    <scope>NUCLEOTIDE SEQUENCE</scope>
    <source>
        <strain evidence="11">MUM 19.33</strain>
    </source>
</reference>
<comment type="function">
    <text evidence="7">Lectin involved in the quality control of the secretory pathway. As a member of the endoplasmic reticulum-associated degradation lumenal (ERAD-L) surveillance system, targets misfolded endoplasmic reticulum lumenal glycoproteins for degradation.</text>
</comment>
<feature type="chain" id="PRO_5040452845" description="Endoplasmic reticulum lectin" evidence="9">
    <location>
        <begin position="21"/>
        <end position="460"/>
    </location>
</feature>
<dbReference type="EMBL" id="JAGIXG020000021">
    <property type="protein sequence ID" value="KAI6781484.1"/>
    <property type="molecule type" value="Genomic_DNA"/>
</dbReference>
<feature type="compositionally biased region" description="Acidic residues" evidence="8">
    <location>
        <begin position="426"/>
        <end position="437"/>
    </location>
</feature>
<evidence type="ECO:0000256" key="2">
    <source>
        <dbReference type="ARBA" id="ARBA00009918"/>
    </source>
</evidence>
<keyword evidence="6" id="KW-1015">Disulfide bond</keyword>
<comment type="caution">
    <text evidence="11">The sequence shown here is derived from an EMBL/GenBank/DDBJ whole genome shotgun (WGS) entry which is preliminary data.</text>
</comment>
<dbReference type="Gene3D" id="2.70.130.10">
    <property type="entry name" value="Mannose-6-phosphate receptor binding domain"/>
    <property type="match status" value="1"/>
</dbReference>
<dbReference type="InterPro" id="IPR012913">
    <property type="entry name" value="OS9-like_dom"/>
</dbReference>
<dbReference type="SUPFAM" id="SSF50911">
    <property type="entry name" value="Mannose 6-phosphate receptor domain"/>
    <property type="match status" value="1"/>
</dbReference>
<evidence type="ECO:0000256" key="1">
    <source>
        <dbReference type="ARBA" id="ARBA00004367"/>
    </source>
</evidence>
<evidence type="ECO:0000256" key="8">
    <source>
        <dbReference type="SAM" id="MobiDB-lite"/>
    </source>
</evidence>
<protein>
    <recommendedName>
        <fullName evidence="7">Endoplasmic reticulum lectin</fullName>
    </recommendedName>
    <alternativeName>
        <fullName evidence="7">Protein OS-9 homolog</fullName>
    </alternativeName>
</protein>
<dbReference type="RefSeq" id="XP_051362340.1">
    <property type="nucleotide sequence ID" value="XM_051506325.1"/>
</dbReference>
<organism evidence="11 12">
    <name type="scientific">Emericellopsis cladophorae</name>
    <dbReference type="NCBI Taxonomy" id="2686198"/>
    <lineage>
        <taxon>Eukaryota</taxon>
        <taxon>Fungi</taxon>
        <taxon>Dikarya</taxon>
        <taxon>Ascomycota</taxon>
        <taxon>Pezizomycotina</taxon>
        <taxon>Sordariomycetes</taxon>
        <taxon>Hypocreomycetidae</taxon>
        <taxon>Hypocreales</taxon>
        <taxon>Bionectriaceae</taxon>
        <taxon>Emericellopsis</taxon>
    </lineage>
</organism>
<evidence type="ECO:0000313" key="11">
    <source>
        <dbReference type="EMBL" id="KAI6781484.1"/>
    </source>
</evidence>
<reference evidence="11" key="2">
    <citation type="submission" date="2022-07" db="EMBL/GenBank/DDBJ databases">
        <authorList>
            <person name="Goncalves M.F.M."/>
            <person name="Hilario S."/>
            <person name="Van De Peer Y."/>
            <person name="Esteves A.C."/>
            <person name="Alves A."/>
        </authorList>
    </citation>
    <scope>NUCLEOTIDE SEQUENCE</scope>
    <source>
        <strain evidence="11">MUM 19.33</strain>
    </source>
</reference>
<keyword evidence="12" id="KW-1185">Reference proteome</keyword>
<keyword evidence="3 9" id="KW-0732">Signal</keyword>
<dbReference type="PROSITE" id="PS51914">
    <property type="entry name" value="MRH"/>
    <property type="match status" value="1"/>
</dbReference>
<evidence type="ECO:0000256" key="9">
    <source>
        <dbReference type="SAM" id="SignalP"/>
    </source>
</evidence>
<feature type="region of interest" description="Disordered" evidence="8">
    <location>
        <begin position="279"/>
        <end position="313"/>
    </location>
</feature>
<evidence type="ECO:0000256" key="5">
    <source>
        <dbReference type="ARBA" id="ARBA00022824"/>
    </source>
</evidence>
<dbReference type="InterPro" id="IPR009011">
    <property type="entry name" value="Man6P_isomerase_rcpt-bd_dom_sf"/>
</dbReference>
<feature type="domain" description="MRH" evidence="10">
    <location>
        <begin position="114"/>
        <end position="254"/>
    </location>
</feature>
<dbReference type="PANTHER" id="PTHR15414">
    <property type="entry name" value="OS-9-RELATED"/>
    <property type="match status" value="1"/>
</dbReference>
<keyword evidence="4 7" id="KW-0430">Lectin</keyword>
<evidence type="ECO:0000256" key="6">
    <source>
        <dbReference type="ARBA" id="ARBA00023157"/>
    </source>
</evidence>
<dbReference type="InterPro" id="IPR045149">
    <property type="entry name" value="OS-9-like"/>
</dbReference>
<dbReference type="GO" id="GO:0030968">
    <property type="term" value="P:endoplasmic reticulum unfolded protein response"/>
    <property type="evidence" value="ECO:0007669"/>
    <property type="project" value="UniProtKB-UniRule"/>
</dbReference>
<evidence type="ECO:0000256" key="7">
    <source>
        <dbReference type="RuleBase" id="RU369099"/>
    </source>
</evidence>
<feature type="region of interest" description="Disordered" evidence="8">
    <location>
        <begin position="416"/>
        <end position="460"/>
    </location>
</feature>
<dbReference type="AlphaFoldDB" id="A0A9P9Y209"/>
<dbReference type="PANTHER" id="PTHR15414:SF0">
    <property type="entry name" value="ENDOPLASMIC RETICULUM LECTIN 1"/>
    <property type="match status" value="1"/>
</dbReference>
<name>A0A9P9Y209_9HYPO</name>
<evidence type="ECO:0000256" key="3">
    <source>
        <dbReference type="ARBA" id="ARBA00022729"/>
    </source>
</evidence>
<keyword evidence="5 7" id="KW-0256">Endoplasmic reticulum</keyword>
<feature type="compositionally biased region" description="Basic and acidic residues" evidence="8">
    <location>
        <begin position="416"/>
        <end position="425"/>
    </location>
</feature>
<proteinExistence type="inferred from homology"/>
<gene>
    <name evidence="11" type="ORF">J7T54_001446</name>
</gene>
<dbReference type="GO" id="GO:0005789">
    <property type="term" value="C:endoplasmic reticulum membrane"/>
    <property type="evidence" value="ECO:0007669"/>
    <property type="project" value="UniProtKB-SubCell"/>
</dbReference>
<feature type="signal peptide" evidence="9">
    <location>
        <begin position="1"/>
        <end position="20"/>
    </location>
</feature>
<dbReference type="OrthoDB" id="448954at2759"/>
<evidence type="ECO:0000259" key="10">
    <source>
        <dbReference type="PROSITE" id="PS51914"/>
    </source>
</evidence>
<dbReference type="Pfam" id="PF07915">
    <property type="entry name" value="PRKCSH"/>
    <property type="match status" value="1"/>
</dbReference>
<dbReference type="GO" id="GO:0030246">
    <property type="term" value="F:carbohydrate binding"/>
    <property type="evidence" value="ECO:0007669"/>
    <property type="project" value="UniProtKB-UniRule"/>
</dbReference>
<accession>A0A9P9Y209</accession>
<dbReference type="Proteomes" id="UP001055219">
    <property type="component" value="Unassembled WGS sequence"/>
</dbReference>